<sequence>MPHDRQIAIELVREAVETGASQNKACKVLELDERTLRRWKKQLRERGESKDRRKEAMGTRVLTNKLTEEGKARIIDTCNQVEYQSSPPSQVVPRLADEGIYIKRDFCTKCKIS</sequence>
<dbReference type="GO" id="GO:0006313">
    <property type="term" value="P:DNA transposition"/>
    <property type="evidence" value="ECO:0007669"/>
    <property type="project" value="InterPro"/>
</dbReference>
<protein>
    <submittedName>
        <fullName evidence="1">Transposase</fullName>
    </submittedName>
</protein>
<dbReference type="AlphaFoldDB" id="A0A450WDE5"/>
<dbReference type="Pfam" id="PF01527">
    <property type="entry name" value="HTH_Tnp_1"/>
    <property type="match status" value="1"/>
</dbReference>
<accession>A0A450WDE5</accession>
<gene>
    <name evidence="1" type="ORF">BECKLFY1418C_GA0070996_101249</name>
</gene>
<organism evidence="1">
    <name type="scientific">Candidatus Kentrum sp. LFY</name>
    <dbReference type="NCBI Taxonomy" id="2126342"/>
    <lineage>
        <taxon>Bacteria</taxon>
        <taxon>Pseudomonadati</taxon>
        <taxon>Pseudomonadota</taxon>
        <taxon>Gammaproteobacteria</taxon>
        <taxon>Candidatus Kentrum</taxon>
    </lineage>
</organism>
<evidence type="ECO:0000313" key="1">
    <source>
        <dbReference type="EMBL" id="VFK15063.1"/>
    </source>
</evidence>
<dbReference type="SUPFAM" id="SSF48295">
    <property type="entry name" value="TrpR-like"/>
    <property type="match status" value="1"/>
</dbReference>
<dbReference type="GO" id="GO:0004803">
    <property type="term" value="F:transposase activity"/>
    <property type="evidence" value="ECO:0007669"/>
    <property type="project" value="InterPro"/>
</dbReference>
<dbReference type="InterPro" id="IPR010921">
    <property type="entry name" value="Trp_repressor/repl_initiator"/>
</dbReference>
<dbReference type="EMBL" id="CAADFN010000012">
    <property type="protein sequence ID" value="VFK15063.1"/>
    <property type="molecule type" value="Genomic_DNA"/>
</dbReference>
<proteinExistence type="predicted"/>
<dbReference type="InterPro" id="IPR002514">
    <property type="entry name" value="Transposase_8"/>
</dbReference>
<name>A0A450WDE5_9GAMM</name>
<dbReference type="GO" id="GO:0043565">
    <property type="term" value="F:sequence-specific DNA binding"/>
    <property type="evidence" value="ECO:0007669"/>
    <property type="project" value="InterPro"/>
</dbReference>
<reference evidence="1" key="1">
    <citation type="submission" date="2019-02" db="EMBL/GenBank/DDBJ databases">
        <authorList>
            <person name="Gruber-Vodicka R. H."/>
            <person name="Seah K. B. B."/>
        </authorList>
    </citation>
    <scope>NUCLEOTIDE SEQUENCE</scope>
    <source>
        <strain evidence="1">BECK_BY7</strain>
    </source>
</reference>